<evidence type="ECO:0000256" key="2">
    <source>
        <dbReference type="SAM" id="MobiDB-lite"/>
    </source>
</evidence>
<organism evidence="4 5">
    <name type="scientific">Arsukibacterium ikkense</name>
    <dbReference type="NCBI Taxonomy" id="336831"/>
    <lineage>
        <taxon>Bacteria</taxon>
        <taxon>Pseudomonadati</taxon>
        <taxon>Pseudomonadota</taxon>
        <taxon>Gammaproteobacteria</taxon>
        <taxon>Chromatiales</taxon>
        <taxon>Chromatiaceae</taxon>
        <taxon>Arsukibacterium</taxon>
    </lineage>
</organism>
<dbReference type="AlphaFoldDB" id="A0A0M2V2P5"/>
<dbReference type="RefSeq" id="WP_046557891.1">
    <property type="nucleotide sequence ID" value="NZ_LAHO01000011.1"/>
</dbReference>
<dbReference type="Proteomes" id="UP000034228">
    <property type="component" value="Unassembled WGS sequence"/>
</dbReference>
<feature type="compositionally biased region" description="Polar residues" evidence="2">
    <location>
        <begin position="384"/>
        <end position="400"/>
    </location>
</feature>
<evidence type="ECO:0000256" key="3">
    <source>
        <dbReference type="SAM" id="SignalP"/>
    </source>
</evidence>
<evidence type="ECO:0000256" key="1">
    <source>
        <dbReference type="SAM" id="Coils"/>
    </source>
</evidence>
<feature type="signal peptide" evidence="3">
    <location>
        <begin position="1"/>
        <end position="18"/>
    </location>
</feature>
<feature type="coiled-coil region" evidence="1">
    <location>
        <begin position="151"/>
        <end position="189"/>
    </location>
</feature>
<reference evidence="4 5" key="1">
    <citation type="submission" date="2015-03" db="EMBL/GenBank/DDBJ databases">
        <title>Draft genome sequences of two protease-producing strains of Arsukibacterium isolated from two cold and alkaline environments.</title>
        <authorList>
            <person name="Lylloff J.E."/>
            <person name="Skov L.B."/>
            <person name="Jepsen M."/>
            <person name="Hallin P.F."/>
            <person name="Sorensen S.J."/>
            <person name="Stougaard P."/>
            <person name="Glaring M.A."/>
        </authorList>
    </citation>
    <scope>NUCLEOTIDE SEQUENCE [LARGE SCALE GENOMIC DNA]</scope>
    <source>
        <strain evidence="4 5">GCM72</strain>
    </source>
</reference>
<keyword evidence="3" id="KW-0732">Signal</keyword>
<gene>
    <name evidence="4" type="ORF">WG68_11745</name>
</gene>
<protein>
    <recommendedName>
        <fullName evidence="6">Lipoprotein</fullName>
    </recommendedName>
</protein>
<keyword evidence="1" id="KW-0175">Coiled coil</keyword>
<feature type="region of interest" description="Disordered" evidence="2">
    <location>
        <begin position="368"/>
        <end position="400"/>
    </location>
</feature>
<accession>A0A0M2V2P5</accession>
<dbReference type="PROSITE" id="PS51257">
    <property type="entry name" value="PROKAR_LIPOPROTEIN"/>
    <property type="match status" value="1"/>
</dbReference>
<sequence>MKTWLNGYFLLTLLLLLAGCSDPPQLDAVKKQLAAEIPQGWQVTKFKVEASEDAGSKVEPLWQYRIAASIAPQENLHYRVGSLLDTDILEIAQKKNQQFQLHGIAYSALDGGQWRSRLDLQSVPPFRAGQPASAFSGQHVVQGSSGYKKLLKQAKAALTEQQARIAVDEEQLTKGIARYNELNRELQEKTRLSAEHLATLQQQFSQQRSELQQHVSSQSRELSSQLQAERQQQTALFKQEYDKKVAETDAQHRLASAGFAADRTRARENRQMERNKLRDAFAADTSNARQNMARADYTVYKAQSDEKLRLAYQQVESQYQAQLAGIKKQEDLHNATRRNALDSLTAAYRQQVAALNEQQSSLSNTARAELNQQQQDTRTKLDSELQQARNSHQALLQDNNRQLSELRGQLDRLQRQVSEAKNKHGQQSQLLARLESKPGN</sequence>
<evidence type="ECO:0008006" key="6">
    <source>
        <dbReference type="Google" id="ProtNLM"/>
    </source>
</evidence>
<proteinExistence type="predicted"/>
<evidence type="ECO:0000313" key="5">
    <source>
        <dbReference type="Proteomes" id="UP000034228"/>
    </source>
</evidence>
<feature type="region of interest" description="Disordered" evidence="2">
    <location>
        <begin position="417"/>
        <end position="440"/>
    </location>
</feature>
<dbReference type="OrthoDB" id="9818572at2"/>
<comment type="caution">
    <text evidence="4">The sequence shown here is derived from an EMBL/GenBank/DDBJ whole genome shotgun (WGS) entry which is preliminary data.</text>
</comment>
<evidence type="ECO:0000313" key="4">
    <source>
        <dbReference type="EMBL" id="KKO45102.1"/>
    </source>
</evidence>
<feature type="chain" id="PRO_5005644297" description="Lipoprotein" evidence="3">
    <location>
        <begin position="19"/>
        <end position="440"/>
    </location>
</feature>
<keyword evidence="5" id="KW-1185">Reference proteome</keyword>
<dbReference type="EMBL" id="LAHO01000011">
    <property type="protein sequence ID" value="KKO45102.1"/>
    <property type="molecule type" value="Genomic_DNA"/>
</dbReference>
<name>A0A0M2V2P5_9GAMM</name>